<dbReference type="EMBL" id="LGUA01001425">
    <property type="protein sequence ID" value="OAX78588.1"/>
    <property type="molecule type" value="Genomic_DNA"/>
</dbReference>
<evidence type="ECO:0000313" key="3">
    <source>
        <dbReference type="EMBL" id="OAX78588.1"/>
    </source>
</evidence>
<gene>
    <name evidence="3" type="ORF">ACJ72_07103</name>
</gene>
<feature type="compositionally biased region" description="Polar residues" evidence="1">
    <location>
        <begin position="197"/>
        <end position="206"/>
    </location>
</feature>
<evidence type="ECO:0000313" key="4">
    <source>
        <dbReference type="Proteomes" id="UP000091918"/>
    </source>
</evidence>
<feature type="compositionally biased region" description="Low complexity" evidence="1">
    <location>
        <begin position="35"/>
        <end position="46"/>
    </location>
</feature>
<feature type="compositionally biased region" description="Basic and acidic residues" evidence="1">
    <location>
        <begin position="68"/>
        <end position="79"/>
    </location>
</feature>
<feature type="compositionally biased region" description="Low complexity" evidence="1">
    <location>
        <begin position="83"/>
        <end position="92"/>
    </location>
</feature>
<keyword evidence="4" id="KW-1185">Reference proteome</keyword>
<dbReference type="AlphaFoldDB" id="A0A1B7NP88"/>
<feature type="compositionally biased region" description="Basic and acidic residues" evidence="1">
    <location>
        <begin position="207"/>
        <end position="226"/>
    </location>
</feature>
<evidence type="ECO:0000259" key="2">
    <source>
        <dbReference type="PROSITE" id="PS50090"/>
    </source>
</evidence>
<reference evidence="3 4" key="1">
    <citation type="submission" date="2015-07" db="EMBL/GenBank/DDBJ databases">
        <title>Emmonsia species relationships and genome sequence.</title>
        <authorList>
            <person name="Cuomo C.A."/>
            <person name="Schwartz I.S."/>
            <person name="Kenyon C."/>
            <person name="de Hoog G.S."/>
            <person name="Govender N.P."/>
            <person name="Botha A."/>
            <person name="Moreno L."/>
            <person name="de Vries M."/>
            <person name="Munoz J.F."/>
            <person name="Stielow J.B."/>
        </authorList>
    </citation>
    <scope>NUCLEOTIDE SEQUENCE [LARGE SCALE GENOMIC DNA]</scope>
    <source>
        <strain evidence="3 4">CBS 136260</strain>
    </source>
</reference>
<dbReference type="SUPFAM" id="SSF46689">
    <property type="entry name" value="Homeodomain-like"/>
    <property type="match status" value="1"/>
</dbReference>
<dbReference type="CDD" id="cd00167">
    <property type="entry name" value="SANT"/>
    <property type="match status" value="1"/>
</dbReference>
<dbReference type="InterPro" id="IPR009057">
    <property type="entry name" value="Homeodomain-like_sf"/>
</dbReference>
<protein>
    <recommendedName>
        <fullName evidence="2">Myb-like domain-containing protein</fullName>
    </recommendedName>
</protein>
<accession>A0A1B7NP88</accession>
<evidence type="ECO:0000256" key="1">
    <source>
        <dbReference type="SAM" id="MobiDB-lite"/>
    </source>
</evidence>
<organism evidence="3 4">
    <name type="scientific">Emergomyces africanus</name>
    <dbReference type="NCBI Taxonomy" id="1955775"/>
    <lineage>
        <taxon>Eukaryota</taxon>
        <taxon>Fungi</taxon>
        <taxon>Dikarya</taxon>
        <taxon>Ascomycota</taxon>
        <taxon>Pezizomycotina</taxon>
        <taxon>Eurotiomycetes</taxon>
        <taxon>Eurotiomycetidae</taxon>
        <taxon>Onygenales</taxon>
        <taxon>Ajellomycetaceae</taxon>
        <taxon>Emergomyces</taxon>
    </lineage>
</organism>
<name>A0A1B7NP88_9EURO</name>
<feature type="region of interest" description="Disordered" evidence="1">
    <location>
        <begin position="1"/>
        <end position="104"/>
    </location>
</feature>
<feature type="domain" description="Myb-like" evidence="2">
    <location>
        <begin position="91"/>
        <end position="141"/>
    </location>
</feature>
<dbReference type="InterPro" id="IPR001005">
    <property type="entry name" value="SANT/Myb"/>
</dbReference>
<dbReference type="OrthoDB" id="4151352at2759"/>
<dbReference type="Pfam" id="PF13921">
    <property type="entry name" value="Myb_DNA-bind_6"/>
    <property type="match status" value="1"/>
</dbReference>
<dbReference type="STRING" id="1658172.A0A1B7NP88"/>
<comment type="caution">
    <text evidence="3">The sequence shown here is derived from an EMBL/GenBank/DDBJ whole genome shotgun (WGS) entry which is preliminary data.</text>
</comment>
<proteinExistence type="predicted"/>
<feature type="region of interest" description="Disordered" evidence="1">
    <location>
        <begin position="192"/>
        <end position="232"/>
    </location>
</feature>
<dbReference type="Proteomes" id="UP000091918">
    <property type="component" value="Unassembled WGS sequence"/>
</dbReference>
<sequence length="232" mass="26501">MPKQTTPRGSRRSRPYPDPRSRPTMLSTATMHQMRTPAAAAGATTRRPPPAWEDQTSPRNMPPPRISTLDRRIIPERPEQAIPASPATPSTPNSQSGPWSPRDDEILMSARAQGLGWSRIQEQSFPLKSSNACRKRHERLAAKRRGSEWEDERIQKVTRHYNQLRPDIWRPLAEATGENWEDVEKLCLERGQRNLLPMTTPSSLRRASSDNESRGSHDSHDEEKLRIPNLIR</sequence>
<dbReference type="PROSITE" id="PS50090">
    <property type="entry name" value="MYB_LIKE"/>
    <property type="match status" value="1"/>
</dbReference>